<dbReference type="AlphaFoldDB" id="A0A8J3JHZ2"/>
<organism evidence="1 2">
    <name type="scientific">Catellatospora bangladeshensis</name>
    <dbReference type="NCBI Taxonomy" id="310355"/>
    <lineage>
        <taxon>Bacteria</taxon>
        <taxon>Bacillati</taxon>
        <taxon>Actinomycetota</taxon>
        <taxon>Actinomycetes</taxon>
        <taxon>Micromonosporales</taxon>
        <taxon>Micromonosporaceae</taxon>
        <taxon>Catellatospora</taxon>
    </lineage>
</organism>
<comment type="caution">
    <text evidence="1">The sequence shown here is derived from an EMBL/GenBank/DDBJ whole genome shotgun (WGS) entry which is preliminary data.</text>
</comment>
<reference evidence="1 2" key="1">
    <citation type="submission" date="2021-01" db="EMBL/GenBank/DDBJ databases">
        <title>Whole genome shotgun sequence of Catellatospora bangladeshensis NBRC 107357.</title>
        <authorList>
            <person name="Komaki H."/>
            <person name="Tamura T."/>
        </authorList>
    </citation>
    <scope>NUCLEOTIDE SEQUENCE [LARGE SCALE GENOMIC DNA]</scope>
    <source>
        <strain evidence="1 2">NBRC 107357</strain>
    </source>
</reference>
<dbReference type="Proteomes" id="UP000601223">
    <property type="component" value="Unassembled WGS sequence"/>
</dbReference>
<dbReference type="EMBL" id="BONF01000011">
    <property type="protein sequence ID" value="GIF80993.1"/>
    <property type="molecule type" value="Genomic_DNA"/>
</dbReference>
<gene>
    <name evidence="1" type="ORF">Cba03nite_23420</name>
</gene>
<keyword evidence="2" id="KW-1185">Reference proteome</keyword>
<accession>A0A8J3JHZ2</accession>
<sequence length="79" mass="8153">MNITATVSGSGSVKLWVTVSYGGGKDMSKTITLTGSTGQLTRTVTFDRKTLCPSAEHGVTLVVQPYPGGDPAAFDQASC</sequence>
<proteinExistence type="predicted"/>
<evidence type="ECO:0000313" key="2">
    <source>
        <dbReference type="Proteomes" id="UP000601223"/>
    </source>
</evidence>
<evidence type="ECO:0000313" key="1">
    <source>
        <dbReference type="EMBL" id="GIF80993.1"/>
    </source>
</evidence>
<dbReference type="RefSeq" id="WP_203745098.1">
    <property type="nucleotide sequence ID" value="NZ_BONF01000011.1"/>
</dbReference>
<protein>
    <submittedName>
        <fullName evidence="1">Uncharacterized protein</fullName>
    </submittedName>
</protein>
<name>A0A8J3JHZ2_9ACTN</name>